<protein>
    <submittedName>
        <fullName evidence="2">Chromosome partitioning protein</fullName>
    </submittedName>
</protein>
<dbReference type="AlphaFoldDB" id="A0A1M5Y2C9"/>
<dbReference type="PANTHER" id="PTHR13696:SF96">
    <property type="entry name" value="COBQ_COBB_MIND_PARA NUCLEOTIDE BINDING DOMAIN-CONTAINING PROTEIN"/>
    <property type="match status" value="1"/>
</dbReference>
<dbReference type="CDD" id="cd02042">
    <property type="entry name" value="ParAB_family"/>
    <property type="match status" value="1"/>
</dbReference>
<dbReference type="SUPFAM" id="SSF52540">
    <property type="entry name" value="P-loop containing nucleoside triphosphate hydrolases"/>
    <property type="match status" value="1"/>
</dbReference>
<dbReference type="STRING" id="299255.SAMN02745129_3918"/>
<evidence type="ECO:0000313" key="3">
    <source>
        <dbReference type="Proteomes" id="UP000184268"/>
    </source>
</evidence>
<keyword evidence="3" id="KW-1185">Reference proteome</keyword>
<dbReference type="PANTHER" id="PTHR13696">
    <property type="entry name" value="P-LOOP CONTAINING NUCLEOSIDE TRIPHOSPHATE HYDROLASE"/>
    <property type="match status" value="1"/>
</dbReference>
<organism evidence="2 3">
    <name type="scientific">Ferrimonas marina</name>
    <dbReference type="NCBI Taxonomy" id="299255"/>
    <lineage>
        <taxon>Bacteria</taxon>
        <taxon>Pseudomonadati</taxon>
        <taxon>Pseudomonadota</taxon>
        <taxon>Gammaproteobacteria</taxon>
        <taxon>Alteromonadales</taxon>
        <taxon>Ferrimonadaceae</taxon>
        <taxon>Ferrimonas</taxon>
    </lineage>
</organism>
<dbReference type="Gene3D" id="3.40.50.300">
    <property type="entry name" value="P-loop containing nucleotide triphosphate hydrolases"/>
    <property type="match status" value="1"/>
</dbReference>
<dbReference type="InterPro" id="IPR050678">
    <property type="entry name" value="DNA_Partitioning_ATPase"/>
</dbReference>
<dbReference type="Proteomes" id="UP000184268">
    <property type="component" value="Unassembled WGS sequence"/>
</dbReference>
<sequence length="226" mass="25145">MLSAASLTSPPIQAAPRSLVSLSAYLGPRILILNNKGGVGKSTITTQLLTLLNQQGHRPALVDFDPQGSSLQWAQEQPDLYAVDDDPRRARLESMRLRVPADAGCILMDSPANLDPALLSRLLGYADRILLPCQANPLDVKALGRFLPDLLFHPQFRRREPAIGVLANRLQSDNQTELLERFLTPLKIPLLASLPERQQYRDAVVQNGHNELDPQAWQRLLAWLEL</sequence>
<reference evidence="2 3" key="1">
    <citation type="submission" date="2016-11" db="EMBL/GenBank/DDBJ databases">
        <authorList>
            <person name="Jaros S."/>
            <person name="Januszkiewicz K."/>
            <person name="Wedrychowicz H."/>
        </authorList>
    </citation>
    <scope>NUCLEOTIDE SEQUENCE [LARGE SCALE GENOMIC DNA]</scope>
    <source>
        <strain evidence="2 3">DSM 16917</strain>
    </source>
</reference>
<dbReference type="EMBL" id="FQXG01000006">
    <property type="protein sequence ID" value="SHI06126.1"/>
    <property type="molecule type" value="Genomic_DNA"/>
</dbReference>
<accession>A0A1M5Y2C9</accession>
<gene>
    <name evidence="2" type="ORF">SAMN02745129_3918</name>
</gene>
<dbReference type="Pfam" id="PF01656">
    <property type="entry name" value="CbiA"/>
    <property type="match status" value="1"/>
</dbReference>
<evidence type="ECO:0000259" key="1">
    <source>
        <dbReference type="Pfam" id="PF01656"/>
    </source>
</evidence>
<feature type="domain" description="CobQ/CobB/MinD/ParA nucleotide binding" evidence="1">
    <location>
        <begin position="30"/>
        <end position="204"/>
    </location>
</feature>
<proteinExistence type="predicted"/>
<dbReference type="RefSeq" id="WP_067662824.1">
    <property type="nucleotide sequence ID" value="NZ_FQXG01000006.1"/>
</dbReference>
<name>A0A1M5Y2C9_9GAMM</name>
<evidence type="ECO:0000313" key="2">
    <source>
        <dbReference type="EMBL" id="SHI06126.1"/>
    </source>
</evidence>
<dbReference type="OrthoDB" id="69313at2"/>
<dbReference type="InterPro" id="IPR002586">
    <property type="entry name" value="CobQ/CobB/MinD/ParA_Nub-bd_dom"/>
</dbReference>
<dbReference type="InterPro" id="IPR027417">
    <property type="entry name" value="P-loop_NTPase"/>
</dbReference>